<evidence type="ECO:0000256" key="6">
    <source>
        <dbReference type="SAM" id="Coils"/>
    </source>
</evidence>
<feature type="domain" description="PhoU" evidence="8">
    <location>
        <begin position="337"/>
        <end position="416"/>
    </location>
</feature>
<dbReference type="EMBL" id="LGAP01000002">
    <property type="protein sequence ID" value="KOF21024.1"/>
    <property type="molecule type" value="Genomic_DNA"/>
</dbReference>
<dbReference type="RefSeq" id="WP_053247963.1">
    <property type="nucleotide sequence ID" value="NZ_LGAP01000002.1"/>
</dbReference>
<keyword evidence="5 7" id="KW-0472">Membrane</keyword>
<evidence type="ECO:0000256" key="5">
    <source>
        <dbReference type="ARBA" id="ARBA00023136"/>
    </source>
</evidence>
<evidence type="ECO:0000256" key="2">
    <source>
        <dbReference type="ARBA" id="ARBA00022475"/>
    </source>
</evidence>
<dbReference type="InterPro" id="IPR026022">
    <property type="entry name" value="PhoU_dom"/>
</dbReference>
<feature type="domain" description="PhoU" evidence="8">
    <location>
        <begin position="441"/>
        <end position="525"/>
    </location>
</feature>
<proteinExistence type="predicted"/>
<evidence type="ECO:0000256" key="3">
    <source>
        <dbReference type="ARBA" id="ARBA00022692"/>
    </source>
</evidence>
<organism evidence="9 10">
    <name type="scientific">Ensifer adhaerens</name>
    <name type="common">Sinorhizobium morelense</name>
    <dbReference type="NCBI Taxonomy" id="106592"/>
    <lineage>
        <taxon>Bacteria</taxon>
        <taxon>Pseudomonadati</taxon>
        <taxon>Pseudomonadota</taxon>
        <taxon>Alphaproteobacteria</taxon>
        <taxon>Hyphomicrobiales</taxon>
        <taxon>Rhizobiaceae</taxon>
        <taxon>Sinorhizobium/Ensifer group</taxon>
        <taxon>Ensifer</taxon>
    </lineage>
</organism>
<dbReference type="SUPFAM" id="SSF109755">
    <property type="entry name" value="PhoU-like"/>
    <property type="match status" value="1"/>
</dbReference>
<feature type="transmembrane region" description="Helical" evidence="7">
    <location>
        <begin position="50"/>
        <end position="75"/>
    </location>
</feature>
<dbReference type="Pfam" id="PF02690">
    <property type="entry name" value="Na_Pi_cotrans"/>
    <property type="match status" value="1"/>
</dbReference>
<keyword evidence="4 7" id="KW-1133">Transmembrane helix</keyword>
<sequence>MESTIVSINLFGAVALLLFGLSEVKNGVQRAFGARLKAGLAAGTRDGVRSFLAGLVATVALQSSTATALMIASFAERNLVAPRMAQIVLLGANVGTAMTAWIVSLGIGWLSPLLILVGVILSRGTSNARKGGGSALVGIGLMLLSLHLIGIATEPVRASAALSAFLAMLDNAWPVALVFSAVLAILASSSLAIVVLILSLAATGGISTGLIIVLVLGANLGGAVPPVLATLRAPISARRVTIGNLIVRAIGCLVALPLAGYSAQLLDILPLSHDKLPVDAHLIFNLALAMLAWPLSRPLARLLPEPKQMLDAPSYLDEDKLSTPVAALAGASREVLSVGDLIERMLVQASDALQHADPAKLAGISTLEGRVDRLQHQIKVYVSRLGQADIGDDNRRRAMDVVDYAINLEHIGDIIEKGLLAELAKKIALGLTFSRDGHEELTRLFAITLDNLRMAQTVFATRDAALARRLVEVKEDVRRLERQSAEQHLQRLRDGRAESIETSSLHLDMLRDLKRINAHIASVAHPILDDSGLLIESRIRQVR</sequence>
<gene>
    <name evidence="9" type="ORF">AC244_06400</name>
</gene>
<dbReference type="PANTHER" id="PTHR10010">
    <property type="entry name" value="SOLUTE CARRIER FAMILY 34 SODIUM PHOSPHATE , MEMBER 2-RELATED"/>
    <property type="match status" value="1"/>
</dbReference>
<name>A0A0L8C2J6_ENSAD</name>
<dbReference type="Proteomes" id="UP000037425">
    <property type="component" value="Unassembled WGS sequence"/>
</dbReference>
<protein>
    <submittedName>
        <fullName evidence="9">Sodium:phosphate symporter</fullName>
    </submittedName>
</protein>
<keyword evidence="2" id="KW-1003">Cell membrane</keyword>
<dbReference type="GO" id="GO:0005436">
    <property type="term" value="F:sodium:phosphate symporter activity"/>
    <property type="evidence" value="ECO:0007669"/>
    <property type="project" value="InterPro"/>
</dbReference>
<evidence type="ECO:0000256" key="1">
    <source>
        <dbReference type="ARBA" id="ARBA00004651"/>
    </source>
</evidence>
<evidence type="ECO:0000313" key="10">
    <source>
        <dbReference type="Proteomes" id="UP000037425"/>
    </source>
</evidence>
<comment type="caution">
    <text evidence="9">The sequence shown here is derived from an EMBL/GenBank/DDBJ whole genome shotgun (WGS) entry which is preliminary data.</text>
</comment>
<evidence type="ECO:0000256" key="7">
    <source>
        <dbReference type="SAM" id="Phobius"/>
    </source>
</evidence>
<dbReference type="Gene3D" id="1.20.58.220">
    <property type="entry name" value="Phosphate transport system protein phou homolog 2, domain 2"/>
    <property type="match status" value="1"/>
</dbReference>
<evidence type="ECO:0000259" key="8">
    <source>
        <dbReference type="Pfam" id="PF01895"/>
    </source>
</evidence>
<keyword evidence="3 7" id="KW-0812">Transmembrane</keyword>
<dbReference type="PANTHER" id="PTHR10010:SF46">
    <property type="entry name" value="SODIUM-DEPENDENT PHOSPHATE TRANSPORT PROTEIN 2B"/>
    <property type="match status" value="1"/>
</dbReference>
<feature type="transmembrane region" description="Helical" evidence="7">
    <location>
        <begin position="132"/>
        <end position="152"/>
    </location>
</feature>
<feature type="transmembrane region" description="Helical" evidence="7">
    <location>
        <begin position="206"/>
        <end position="228"/>
    </location>
</feature>
<dbReference type="OrthoDB" id="5778511at2"/>
<dbReference type="Pfam" id="PF01895">
    <property type="entry name" value="PhoU"/>
    <property type="match status" value="2"/>
</dbReference>
<feature type="transmembrane region" description="Helical" evidence="7">
    <location>
        <begin position="87"/>
        <end position="120"/>
    </location>
</feature>
<accession>A0A0L8C2J6</accession>
<evidence type="ECO:0000313" key="9">
    <source>
        <dbReference type="EMBL" id="KOF21024.1"/>
    </source>
</evidence>
<dbReference type="InterPro" id="IPR003841">
    <property type="entry name" value="Na/Pi_transpt"/>
</dbReference>
<dbReference type="GO" id="GO:0005886">
    <property type="term" value="C:plasma membrane"/>
    <property type="evidence" value="ECO:0007669"/>
    <property type="project" value="UniProtKB-SubCell"/>
</dbReference>
<feature type="transmembrane region" description="Helical" evidence="7">
    <location>
        <begin position="173"/>
        <end position="200"/>
    </location>
</feature>
<feature type="coiled-coil region" evidence="6">
    <location>
        <begin position="463"/>
        <end position="490"/>
    </location>
</feature>
<reference evidence="10" key="1">
    <citation type="submission" date="2015-07" db="EMBL/GenBank/DDBJ databases">
        <title>Whole genome sequence of an Ensifer adhaerens strain isolated from a cave pool in the Wind Cave National Park.</title>
        <authorList>
            <person name="Eng W.W.H."/>
            <person name="Gan H.M."/>
            <person name="Barton H.A."/>
            <person name="Savka M.A."/>
        </authorList>
    </citation>
    <scope>NUCLEOTIDE SEQUENCE [LARGE SCALE GENOMIC DNA]</scope>
    <source>
        <strain evidence="10">SD006</strain>
    </source>
</reference>
<evidence type="ECO:0000256" key="4">
    <source>
        <dbReference type="ARBA" id="ARBA00022989"/>
    </source>
</evidence>
<dbReference type="GO" id="GO:0044341">
    <property type="term" value="P:sodium-dependent phosphate transport"/>
    <property type="evidence" value="ECO:0007669"/>
    <property type="project" value="InterPro"/>
</dbReference>
<keyword evidence="6" id="KW-0175">Coiled coil</keyword>
<dbReference type="PATRIC" id="fig|106592.7.peg.2923"/>
<dbReference type="AlphaFoldDB" id="A0A0L8C2J6"/>
<dbReference type="NCBIfam" id="TIGR01013">
    <property type="entry name" value="2a58"/>
    <property type="match status" value="1"/>
</dbReference>
<dbReference type="NCBIfam" id="NF037997">
    <property type="entry name" value="Na_Pi_symport"/>
    <property type="match status" value="1"/>
</dbReference>
<dbReference type="InterPro" id="IPR038078">
    <property type="entry name" value="PhoU-like_sf"/>
</dbReference>
<comment type="subcellular location">
    <subcellularLocation>
        <location evidence="1">Cell membrane</location>
        <topology evidence="1">Multi-pass membrane protein</topology>
    </subcellularLocation>
</comment>